<feature type="region of interest" description="Disordered" evidence="13">
    <location>
        <begin position="588"/>
        <end position="673"/>
    </location>
</feature>
<feature type="compositionally biased region" description="Polar residues" evidence="13">
    <location>
        <begin position="664"/>
        <end position="673"/>
    </location>
</feature>
<feature type="compositionally biased region" description="Basic and acidic residues" evidence="13">
    <location>
        <begin position="651"/>
        <end position="663"/>
    </location>
</feature>
<feature type="region of interest" description="Disordered" evidence="13">
    <location>
        <begin position="290"/>
        <end position="318"/>
    </location>
</feature>
<name>A0AAF0F6Q2_9BASI</name>
<keyword evidence="8" id="KW-0653">Protein transport</keyword>
<evidence type="ECO:0000256" key="10">
    <source>
        <dbReference type="ARBA" id="ARBA00032509"/>
    </source>
</evidence>
<dbReference type="Gene3D" id="3.40.50.300">
    <property type="entry name" value="P-loop containing nucleotide triphosphate hydrolases"/>
    <property type="match status" value="2"/>
</dbReference>
<dbReference type="Pfam" id="PF09262">
    <property type="entry name" value="PEX-1N"/>
    <property type="match status" value="1"/>
</dbReference>
<dbReference type="PROSITE" id="PS00674">
    <property type="entry name" value="AAA"/>
    <property type="match status" value="1"/>
</dbReference>
<evidence type="ECO:0000256" key="4">
    <source>
        <dbReference type="ARBA" id="ARBA00022593"/>
    </source>
</evidence>
<evidence type="ECO:0000256" key="11">
    <source>
        <dbReference type="ARBA" id="ARBA00034532"/>
    </source>
</evidence>
<dbReference type="InterPro" id="IPR003959">
    <property type="entry name" value="ATPase_AAA_core"/>
</dbReference>
<feature type="domain" description="AAA+ ATPase" evidence="14">
    <location>
        <begin position="793"/>
        <end position="928"/>
    </location>
</feature>
<evidence type="ECO:0000313" key="15">
    <source>
        <dbReference type="EMBL" id="WFD41627.1"/>
    </source>
</evidence>
<organism evidence="15 16">
    <name type="scientific">Malassezia psittaci</name>
    <dbReference type="NCBI Taxonomy" id="1821823"/>
    <lineage>
        <taxon>Eukaryota</taxon>
        <taxon>Fungi</taxon>
        <taxon>Dikarya</taxon>
        <taxon>Basidiomycota</taxon>
        <taxon>Ustilaginomycotina</taxon>
        <taxon>Malasseziomycetes</taxon>
        <taxon>Malasseziales</taxon>
        <taxon>Malasseziaceae</taxon>
        <taxon>Malassezia</taxon>
    </lineage>
</organism>
<evidence type="ECO:0000256" key="3">
    <source>
        <dbReference type="ARBA" id="ARBA00022448"/>
    </source>
</evidence>
<feature type="compositionally biased region" description="Low complexity" evidence="13">
    <location>
        <begin position="1043"/>
        <end position="1055"/>
    </location>
</feature>
<feature type="domain" description="AAA+ ATPase" evidence="14">
    <location>
        <begin position="422"/>
        <end position="579"/>
    </location>
</feature>
<dbReference type="GO" id="GO:0005778">
    <property type="term" value="C:peroxisomal membrane"/>
    <property type="evidence" value="ECO:0007669"/>
    <property type="project" value="TreeGrafter"/>
</dbReference>
<dbReference type="GO" id="GO:0005524">
    <property type="term" value="F:ATP binding"/>
    <property type="evidence" value="ECO:0007669"/>
    <property type="project" value="UniProtKB-KW"/>
</dbReference>
<dbReference type="Proteomes" id="UP001214628">
    <property type="component" value="Chromosome 1"/>
</dbReference>
<evidence type="ECO:0000256" key="2">
    <source>
        <dbReference type="ARBA" id="ARBA00006914"/>
    </source>
</evidence>
<accession>A0AAF0F6Q2</accession>
<dbReference type="InterPro" id="IPR003593">
    <property type="entry name" value="AAA+_ATPase"/>
</dbReference>
<evidence type="ECO:0000313" key="16">
    <source>
        <dbReference type="Proteomes" id="UP001214628"/>
    </source>
</evidence>
<dbReference type="InterPro" id="IPR041569">
    <property type="entry name" value="AAA_lid_3"/>
</dbReference>
<evidence type="ECO:0000256" key="13">
    <source>
        <dbReference type="SAM" id="MobiDB-lite"/>
    </source>
</evidence>
<proteinExistence type="inferred from homology"/>
<dbReference type="SMART" id="SM00382">
    <property type="entry name" value="AAA"/>
    <property type="match status" value="2"/>
</dbReference>
<dbReference type="InterPro" id="IPR029067">
    <property type="entry name" value="CDC48_domain_2-like_sf"/>
</dbReference>
<dbReference type="GO" id="GO:0016558">
    <property type="term" value="P:protein import into peroxisome matrix"/>
    <property type="evidence" value="ECO:0007669"/>
    <property type="project" value="TreeGrafter"/>
</dbReference>
<dbReference type="PANTHER" id="PTHR23077:SF12">
    <property type="entry name" value="PEROXISOMAL ATPASE PEX1"/>
    <property type="match status" value="1"/>
</dbReference>
<dbReference type="Gene3D" id="3.10.330.10">
    <property type="match status" value="1"/>
</dbReference>
<dbReference type="FunFam" id="3.40.50.300:FF:000149">
    <property type="entry name" value="Nuclear valosin-containing protein-like"/>
    <property type="match status" value="1"/>
</dbReference>
<dbReference type="SUPFAM" id="SSF54585">
    <property type="entry name" value="Cdc48 domain 2-like"/>
    <property type="match status" value="1"/>
</dbReference>
<feature type="compositionally biased region" description="Polar residues" evidence="13">
    <location>
        <begin position="633"/>
        <end position="650"/>
    </location>
</feature>
<evidence type="ECO:0000256" key="5">
    <source>
        <dbReference type="ARBA" id="ARBA00022741"/>
    </source>
</evidence>
<dbReference type="Pfam" id="PF00004">
    <property type="entry name" value="AAA"/>
    <property type="match status" value="2"/>
</dbReference>
<keyword evidence="6" id="KW-0378">Hydrolase</keyword>
<evidence type="ECO:0000256" key="6">
    <source>
        <dbReference type="ARBA" id="ARBA00022801"/>
    </source>
</evidence>
<keyword evidence="4" id="KW-0962">Peroxisome biogenesis</keyword>
<evidence type="ECO:0000259" key="14">
    <source>
        <dbReference type="SMART" id="SM00382"/>
    </source>
</evidence>
<dbReference type="Gene3D" id="1.10.8.60">
    <property type="match status" value="2"/>
</dbReference>
<comment type="subcellular location">
    <subcellularLocation>
        <location evidence="1">Membrane</location>
    </subcellularLocation>
</comment>
<feature type="compositionally biased region" description="Low complexity" evidence="13">
    <location>
        <begin position="305"/>
        <end position="318"/>
    </location>
</feature>
<dbReference type="InterPro" id="IPR003960">
    <property type="entry name" value="ATPase_AAA_CS"/>
</dbReference>
<evidence type="ECO:0000256" key="9">
    <source>
        <dbReference type="ARBA" id="ARBA00023136"/>
    </source>
</evidence>
<evidence type="ECO:0000256" key="1">
    <source>
        <dbReference type="ARBA" id="ARBA00004370"/>
    </source>
</evidence>
<keyword evidence="5" id="KW-0547">Nucleotide-binding</keyword>
<protein>
    <recommendedName>
        <fullName evidence="11">Peroxisomal ATPase PEX1</fullName>
    </recommendedName>
    <alternativeName>
        <fullName evidence="10">Peroxin-1</fullName>
    </alternativeName>
</protein>
<feature type="compositionally biased region" description="Polar residues" evidence="13">
    <location>
        <begin position="600"/>
        <end position="612"/>
    </location>
</feature>
<dbReference type="SUPFAM" id="SSF52540">
    <property type="entry name" value="P-loop containing nucleoside triphosphate hydrolases"/>
    <property type="match status" value="2"/>
</dbReference>
<sequence>MAPKVRAKQCRVGVDSALRTSLVHLPASLCNTLVSKNVVAQTLVVEISTDTQTYYCGWTGLSAGHAVLDDPQGQPAERVIVGPLLAALFSPVLRDGAEVQIRFFRSPPLPIAEQVHVVPLDADDWEILSIHAEDVESNMLAQVRAARTGQVLAVQVGRSASTIVRFTVERTVPPSSGGPDGEGSVAVRLSSDTEVIVAPKQRQVAPESVETEIPVSTPAGPMNASKAATILARVLWRVLPSEFCPDDDSLTWTALVPATGDLPSEKTPAYELVSLAFPHGKACFTKVTCPTQSDTSEREPTNSTASAAFGAGDASFGAQPPWPTRHVWLGKELRAKMNLQDYDLIQISAPPPGVARGQNHTTDTWRALEATDKIHLPGMENVLSQCVETISSVQLQRSLQAVNQGQLDLAEDAVVHPAPYTSSSGLLLYGGTGSGKTRIAEVLGQQIALDTSLLYRTKYIDCATFVEERMTLVRSHFKEWLDDAAWHAPTLLVLDNLDTLIPADAENVDGTRSNQLGRALVATIQHAIQSYEIFLLATSQSESSLHKSIQSSKIWTETLKIKPPAKDARREILEALVEDIIQRGKASNKGVIPYDERSSQSRQPTFNPNISPEKSAADAMDPSSHGHREEQEASMQNPQGVQAATTNDAQPHTENDDQIERASSEQPNTDQTLTETPLKSAHLQAEELDWVSLVNDTDGYHVADLQVLTQRAVHQSSMRCLLTPDSSLTLCMDDFRAAQKDFTPFSLRDVKLEDSSTNWSDIGGLHATRQTLRETLEWPTKYAAIFASCPLRLRSGLLLYGYPGCGKTLLASAVAKECGLHFISVKGPEILNKYIGASEKAVRDLFDRAQAAKPCVLFFDEFDSVAPKRGHDSTGVTDRVVNQMLTQMDGAEGLDGVYVLAATSRPDLIDSALLRPGRLDKSLLCDMPNQDDRLDILSAIARKIHLDPTVDLSYWARRTEGFSGADLQALLYNAHLETIHSSIHDNRPAVTDGQADLPSSVPYLSILSTTMSNKKQLSGAEQAAFSDRLRRMLGNTPSETVSEPKPSHSSASSLVTSAQIEAALQTTRPSVPKEEVMRLKRIYQNFSGDREASFPNGMASDAIGARTSLM</sequence>
<reference evidence="15" key="1">
    <citation type="submission" date="2023-02" db="EMBL/GenBank/DDBJ databases">
        <title>Mating type loci evolution in Malassezia.</title>
        <authorList>
            <person name="Coelho M.A."/>
        </authorList>
    </citation>
    <scope>NUCLEOTIDE SEQUENCE</scope>
    <source>
        <strain evidence="15">CBS 14136</strain>
    </source>
</reference>
<dbReference type="GO" id="GO:0005829">
    <property type="term" value="C:cytosol"/>
    <property type="evidence" value="ECO:0007669"/>
    <property type="project" value="TreeGrafter"/>
</dbReference>
<dbReference type="InterPro" id="IPR050168">
    <property type="entry name" value="AAA_ATPase_domain"/>
</dbReference>
<dbReference type="CDD" id="cd19526">
    <property type="entry name" value="RecA-like_PEX1_r2"/>
    <property type="match status" value="1"/>
</dbReference>
<comment type="catalytic activity">
    <reaction evidence="12">
        <text>ATP + H2O = ADP + phosphate + H(+)</text>
        <dbReference type="Rhea" id="RHEA:13065"/>
        <dbReference type="ChEBI" id="CHEBI:15377"/>
        <dbReference type="ChEBI" id="CHEBI:15378"/>
        <dbReference type="ChEBI" id="CHEBI:30616"/>
        <dbReference type="ChEBI" id="CHEBI:43474"/>
        <dbReference type="ChEBI" id="CHEBI:456216"/>
    </reaction>
    <physiologicalReaction direction="left-to-right" evidence="12">
        <dbReference type="Rhea" id="RHEA:13066"/>
    </physiologicalReaction>
</comment>
<keyword evidence="9" id="KW-0472">Membrane</keyword>
<dbReference type="PANTHER" id="PTHR23077">
    <property type="entry name" value="AAA-FAMILY ATPASE"/>
    <property type="match status" value="1"/>
</dbReference>
<comment type="similarity">
    <text evidence="2">Belongs to the AAA ATPase family.</text>
</comment>
<dbReference type="EMBL" id="CP118375">
    <property type="protein sequence ID" value="WFD41627.1"/>
    <property type="molecule type" value="Genomic_DNA"/>
</dbReference>
<gene>
    <name evidence="15" type="primary">PEX1</name>
    <name evidence="15" type="ORF">MPSI1_000258</name>
</gene>
<evidence type="ECO:0000256" key="7">
    <source>
        <dbReference type="ARBA" id="ARBA00022840"/>
    </source>
</evidence>
<dbReference type="InterPro" id="IPR027417">
    <property type="entry name" value="P-loop_NTPase"/>
</dbReference>
<dbReference type="AlphaFoldDB" id="A0AAF0F6Q2"/>
<dbReference type="GO" id="GO:0016887">
    <property type="term" value="F:ATP hydrolysis activity"/>
    <property type="evidence" value="ECO:0007669"/>
    <property type="project" value="InterPro"/>
</dbReference>
<dbReference type="Pfam" id="PF17862">
    <property type="entry name" value="AAA_lid_3"/>
    <property type="match status" value="1"/>
</dbReference>
<keyword evidence="7" id="KW-0067">ATP-binding</keyword>
<keyword evidence="3" id="KW-0813">Transport</keyword>
<evidence type="ECO:0000256" key="8">
    <source>
        <dbReference type="ARBA" id="ARBA00022927"/>
    </source>
</evidence>
<dbReference type="CDD" id="cd00009">
    <property type="entry name" value="AAA"/>
    <property type="match status" value="1"/>
</dbReference>
<keyword evidence="16" id="KW-1185">Reference proteome</keyword>
<feature type="region of interest" description="Disordered" evidence="13">
    <location>
        <begin position="1035"/>
        <end position="1055"/>
    </location>
</feature>
<dbReference type="InterPro" id="IPR015342">
    <property type="entry name" value="PEX1-N_C-lobe"/>
</dbReference>
<evidence type="ECO:0000256" key="12">
    <source>
        <dbReference type="ARBA" id="ARBA00048778"/>
    </source>
</evidence>